<keyword evidence="3" id="KW-0808">Transferase</keyword>
<dbReference type="InterPro" id="IPR015422">
    <property type="entry name" value="PyrdxlP-dep_Trfase_small"/>
</dbReference>
<reference evidence="3 4" key="1">
    <citation type="submission" date="2020-10" db="EMBL/GenBank/DDBJ databases">
        <title>Connecting structure to function with the recovery of over 1000 high-quality activated sludge metagenome-assembled genomes encoding full-length rRNA genes using long-read sequencing.</title>
        <authorList>
            <person name="Singleton C.M."/>
            <person name="Petriglieri F."/>
            <person name="Kristensen J.M."/>
            <person name="Kirkegaard R.H."/>
            <person name="Michaelsen T.Y."/>
            <person name="Andersen M.H."/>
            <person name="Karst S.M."/>
            <person name="Dueholm M.S."/>
            <person name="Nielsen P.H."/>
            <person name="Albertsen M."/>
        </authorList>
    </citation>
    <scope>NUCLEOTIDE SEQUENCE [LARGE SCALE GENOMIC DNA]</scope>
    <source>
        <strain evidence="3">Ega_18-Q3-R5-49_MAXAC.001</strain>
    </source>
</reference>
<accession>A0A935IYG5</accession>
<evidence type="ECO:0000259" key="2">
    <source>
        <dbReference type="Pfam" id="PF00266"/>
    </source>
</evidence>
<dbReference type="AlphaFoldDB" id="A0A935IYG5"/>
<dbReference type="Proteomes" id="UP000726105">
    <property type="component" value="Unassembled WGS sequence"/>
</dbReference>
<comment type="caution">
    <text evidence="3">The sequence shown here is derived from an EMBL/GenBank/DDBJ whole genome shotgun (WGS) entry which is preliminary data.</text>
</comment>
<dbReference type="SUPFAM" id="SSF53383">
    <property type="entry name" value="PLP-dependent transferases"/>
    <property type="match status" value="1"/>
</dbReference>
<dbReference type="PROSITE" id="PS51257">
    <property type="entry name" value="PROKAR_LIPOPROTEIN"/>
    <property type="match status" value="1"/>
</dbReference>
<name>A0A935IYG5_9MICO</name>
<protein>
    <submittedName>
        <fullName evidence="3">Aminotransferase class V-fold PLP-dependent enzyme</fullName>
    </submittedName>
</protein>
<evidence type="ECO:0000313" key="3">
    <source>
        <dbReference type="EMBL" id="MBK7274687.1"/>
    </source>
</evidence>
<organism evidence="3 4">
    <name type="scientific">Candidatus Phosphoribacter hodrii</name>
    <dbReference type="NCBI Taxonomy" id="2953743"/>
    <lineage>
        <taxon>Bacteria</taxon>
        <taxon>Bacillati</taxon>
        <taxon>Actinomycetota</taxon>
        <taxon>Actinomycetes</taxon>
        <taxon>Micrococcales</taxon>
        <taxon>Dermatophilaceae</taxon>
        <taxon>Candidatus Phosphoribacter</taxon>
    </lineage>
</organism>
<evidence type="ECO:0000313" key="4">
    <source>
        <dbReference type="Proteomes" id="UP000726105"/>
    </source>
</evidence>
<feature type="region of interest" description="Disordered" evidence="1">
    <location>
        <begin position="127"/>
        <end position="146"/>
    </location>
</feature>
<dbReference type="GO" id="GO:0008483">
    <property type="term" value="F:transaminase activity"/>
    <property type="evidence" value="ECO:0007669"/>
    <property type="project" value="UniProtKB-KW"/>
</dbReference>
<sequence>MRRVTRGSPNVVGAVALAAACAVLQERRDDRARYEHTAERLAPRPEQIPGAHTHSLFGAGPTGSAWVAFTIDGLDLLVSTALSVEHGIGVRDGKFCAHPLVDALLADGDEGTFTTAVRQLWPGLPVPSTSSGSFLRSPSSRPPARA</sequence>
<dbReference type="Pfam" id="PF00266">
    <property type="entry name" value="Aminotran_5"/>
    <property type="match status" value="1"/>
</dbReference>
<evidence type="ECO:0000256" key="1">
    <source>
        <dbReference type="SAM" id="MobiDB-lite"/>
    </source>
</evidence>
<keyword evidence="3" id="KW-0032">Aminotransferase</keyword>
<gene>
    <name evidence="3" type="ORF">IPI13_16535</name>
</gene>
<dbReference type="InterPro" id="IPR015424">
    <property type="entry name" value="PyrdxlP-dep_Trfase"/>
</dbReference>
<dbReference type="InterPro" id="IPR000192">
    <property type="entry name" value="Aminotrans_V_dom"/>
</dbReference>
<proteinExistence type="predicted"/>
<dbReference type="EMBL" id="JADJIB010000011">
    <property type="protein sequence ID" value="MBK7274687.1"/>
    <property type="molecule type" value="Genomic_DNA"/>
</dbReference>
<dbReference type="Gene3D" id="3.90.1150.10">
    <property type="entry name" value="Aspartate Aminotransferase, domain 1"/>
    <property type="match status" value="1"/>
</dbReference>
<feature type="domain" description="Aminotransferase class V" evidence="2">
    <location>
        <begin position="4"/>
        <end position="104"/>
    </location>
</feature>